<evidence type="ECO:0000313" key="8">
    <source>
        <dbReference type="EMBL" id="CBX29381.1"/>
    </source>
</evidence>
<reference evidence="8" key="1">
    <citation type="journal article" date="2011" name="Environ. Microbiol.">
        <title>Genomic insights into the metabolic potential of the polycyclic aromatic hydrocarbon degrading sulfate-reducing Deltaproteobacterium N47.</title>
        <authorList>
            <person name="Bergmann F."/>
            <person name="Selesi D."/>
            <person name="Weinmaier T."/>
            <person name="Tischler P."/>
            <person name="Rattei T."/>
            <person name="Meckenstock R.U."/>
        </authorList>
    </citation>
    <scope>NUCLEOTIDE SEQUENCE</scope>
</reference>
<name>E1YFN7_9BACT</name>
<keyword evidence="6" id="KW-0812">Transmembrane</keyword>
<dbReference type="FunFam" id="3.40.50.2300:FF:000018">
    <property type="entry name" value="DNA-binding transcriptional regulator NtrC"/>
    <property type="match status" value="1"/>
</dbReference>
<dbReference type="EMBL" id="FR695872">
    <property type="protein sequence ID" value="CBX29381.1"/>
    <property type="molecule type" value="Genomic_DNA"/>
</dbReference>
<proteinExistence type="predicted"/>
<dbReference type="SMART" id="SM00448">
    <property type="entry name" value="REC"/>
    <property type="match status" value="1"/>
</dbReference>
<protein>
    <recommendedName>
        <fullName evidence="7">Response regulatory domain-containing protein</fullName>
    </recommendedName>
</protein>
<dbReference type="Pfam" id="PF00072">
    <property type="entry name" value="Response_reg"/>
    <property type="match status" value="1"/>
</dbReference>
<dbReference type="PANTHER" id="PTHR44591:SF3">
    <property type="entry name" value="RESPONSE REGULATORY DOMAIN-CONTAINING PROTEIN"/>
    <property type="match status" value="1"/>
</dbReference>
<evidence type="ECO:0000259" key="7">
    <source>
        <dbReference type="PROSITE" id="PS50110"/>
    </source>
</evidence>
<dbReference type="InterPro" id="IPR011006">
    <property type="entry name" value="CheY-like_superfamily"/>
</dbReference>
<keyword evidence="4" id="KW-0804">Transcription</keyword>
<evidence type="ECO:0000256" key="4">
    <source>
        <dbReference type="ARBA" id="ARBA00023163"/>
    </source>
</evidence>
<keyword evidence="6" id="KW-1133">Transmembrane helix</keyword>
<feature type="transmembrane region" description="Helical" evidence="6">
    <location>
        <begin position="154"/>
        <end position="177"/>
    </location>
</feature>
<keyword evidence="2" id="KW-0902">Two-component regulatory system</keyword>
<accession>E1YFN7</accession>
<dbReference type="InterPro" id="IPR001789">
    <property type="entry name" value="Sig_transdc_resp-reg_receiver"/>
</dbReference>
<feature type="domain" description="Response regulatory" evidence="7">
    <location>
        <begin position="26"/>
        <end position="140"/>
    </location>
</feature>
<organism evidence="8">
    <name type="scientific">uncultured Desulfobacterium sp</name>
    <dbReference type="NCBI Taxonomy" id="201089"/>
    <lineage>
        <taxon>Bacteria</taxon>
        <taxon>Pseudomonadati</taxon>
        <taxon>Thermodesulfobacteriota</taxon>
        <taxon>Desulfobacteria</taxon>
        <taxon>Desulfobacterales</taxon>
        <taxon>Desulfobacteriaceae</taxon>
        <taxon>Desulfobacterium</taxon>
        <taxon>environmental samples</taxon>
    </lineage>
</organism>
<evidence type="ECO:0000256" key="6">
    <source>
        <dbReference type="SAM" id="Phobius"/>
    </source>
</evidence>
<dbReference type="GO" id="GO:0000160">
    <property type="term" value="P:phosphorelay signal transduction system"/>
    <property type="evidence" value="ECO:0007669"/>
    <property type="project" value="UniProtKB-KW"/>
</dbReference>
<gene>
    <name evidence="8" type="ORF">N47_J03620</name>
</gene>
<evidence type="ECO:0000256" key="1">
    <source>
        <dbReference type="ARBA" id="ARBA00022553"/>
    </source>
</evidence>
<sequence length="178" mass="20375">MLSPFIFLYINCENYFKKDKIEAMGRVLVVDDEEGIRDILADYLTMMDHEVVTAIDGQDALNNLREGHFDLILSDLIMPKMDGIELLKQALNIDDKIVFIMITGHPTVQTAVEAIKEGAYDYLTKPFRFDDVQLRINRAIEKKMLSGRLKNARGIVWALLFSIPIWLILGIFLATLLK</sequence>
<dbReference type="PANTHER" id="PTHR44591">
    <property type="entry name" value="STRESS RESPONSE REGULATOR PROTEIN 1"/>
    <property type="match status" value="1"/>
</dbReference>
<keyword evidence="3" id="KW-0805">Transcription regulation</keyword>
<keyword evidence="1 5" id="KW-0597">Phosphoprotein</keyword>
<keyword evidence="6" id="KW-0472">Membrane</keyword>
<evidence type="ECO:0000256" key="5">
    <source>
        <dbReference type="PROSITE-ProRule" id="PRU00169"/>
    </source>
</evidence>
<feature type="modified residue" description="4-aspartylphosphate" evidence="5">
    <location>
        <position position="75"/>
    </location>
</feature>
<dbReference type="Gene3D" id="3.40.50.2300">
    <property type="match status" value="1"/>
</dbReference>
<evidence type="ECO:0000256" key="3">
    <source>
        <dbReference type="ARBA" id="ARBA00023015"/>
    </source>
</evidence>
<dbReference type="AlphaFoldDB" id="E1YFN7"/>
<evidence type="ECO:0000256" key="2">
    <source>
        <dbReference type="ARBA" id="ARBA00023012"/>
    </source>
</evidence>
<dbReference type="SUPFAM" id="SSF52172">
    <property type="entry name" value="CheY-like"/>
    <property type="match status" value="1"/>
</dbReference>
<dbReference type="PROSITE" id="PS50110">
    <property type="entry name" value="RESPONSE_REGULATORY"/>
    <property type="match status" value="1"/>
</dbReference>
<dbReference type="InterPro" id="IPR050595">
    <property type="entry name" value="Bact_response_regulator"/>
</dbReference>